<evidence type="ECO:0000256" key="3">
    <source>
        <dbReference type="ARBA" id="ARBA00023295"/>
    </source>
</evidence>
<evidence type="ECO:0000313" key="8">
    <source>
        <dbReference type="Proteomes" id="UP001597094"/>
    </source>
</evidence>
<feature type="domain" description="Rhamnogalacturonase A/B/Epimerase-like pectate lyase" evidence="6">
    <location>
        <begin position="63"/>
        <end position="117"/>
    </location>
</feature>
<dbReference type="SMART" id="SM00710">
    <property type="entry name" value="PbH1"/>
    <property type="match status" value="5"/>
</dbReference>
<dbReference type="PANTHER" id="PTHR31339:SF9">
    <property type="entry name" value="PLASMIN AND FIBRONECTIN-BINDING PROTEIN A"/>
    <property type="match status" value="1"/>
</dbReference>
<dbReference type="Pfam" id="PF00295">
    <property type="entry name" value="Glyco_hydro_28"/>
    <property type="match status" value="1"/>
</dbReference>
<protein>
    <submittedName>
        <fullName evidence="7">Glycoside hydrolase family 28 protein</fullName>
        <ecNumber evidence="7">3.2.1.-</ecNumber>
    </submittedName>
</protein>
<dbReference type="EMBL" id="JBHTLD010000014">
    <property type="protein sequence ID" value="MFD1185180.1"/>
    <property type="molecule type" value="Genomic_DNA"/>
</dbReference>
<dbReference type="GO" id="GO:0016798">
    <property type="term" value="F:hydrolase activity, acting on glycosyl bonds"/>
    <property type="evidence" value="ECO:0007669"/>
    <property type="project" value="UniProtKB-KW"/>
</dbReference>
<evidence type="ECO:0000256" key="1">
    <source>
        <dbReference type="ARBA" id="ARBA00008834"/>
    </source>
</evidence>
<reference evidence="8" key="1">
    <citation type="journal article" date="2019" name="Int. J. Syst. Evol. Microbiol.">
        <title>The Global Catalogue of Microorganisms (GCM) 10K type strain sequencing project: providing services to taxonomists for standard genome sequencing and annotation.</title>
        <authorList>
            <consortium name="The Broad Institute Genomics Platform"/>
            <consortium name="The Broad Institute Genome Sequencing Center for Infectious Disease"/>
            <person name="Wu L."/>
            <person name="Ma J."/>
        </authorList>
    </citation>
    <scope>NUCLEOTIDE SEQUENCE [LARGE SCALE GENOMIC DNA]</scope>
    <source>
        <strain evidence="8">JCM 31319</strain>
    </source>
</reference>
<keyword evidence="2 4" id="KW-0378">Hydrolase</keyword>
<dbReference type="InterPro" id="IPR006626">
    <property type="entry name" value="PbH1"/>
</dbReference>
<feature type="chain" id="PRO_5046400760" evidence="5">
    <location>
        <begin position="24"/>
        <end position="486"/>
    </location>
</feature>
<keyword evidence="5" id="KW-0732">Signal</keyword>
<dbReference type="Gene3D" id="2.160.20.10">
    <property type="entry name" value="Single-stranded right-handed beta-helix, Pectin lyase-like"/>
    <property type="match status" value="1"/>
</dbReference>
<feature type="signal peptide" evidence="5">
    <location>
        <begin position="1"/>
        <end position="23"/>
    </location>
</feature>
<dbReference type="InterPro" id="IPR011050">
    <property type="entry name" value="Pectin_lyase_fold/virulence"/>
</dbReference>
<dbReference type="SUPFAM" id="SSF51126">
    <property type="entry name" value="Pectin lyase-like"/>
    <property type="match status" value="1"/>
</dbReference>
<evidence type="ECO:0000313" key="7">
    <source>
        <dbReference type="EMBL" id="MFD1185180.1"/>
    </source>
</evidence>
<dbReference type="InterPro" id="IPR024535">
    <property type="entry name" value="RHGA/B-epi-like_pectate_lyase"/>
</dbReference>
<sequence>MKIYTYAQSLCILAFMLVMVACATKSNTSGSTTATAGAAADPWQQADAILAQIVPPTFPDKDFNITKYGGVGDGKTDNSAAIKKAIETCSSAGGGRVVVPAGNYLSGPIYLQSNVNLHLEKGATILFSTNPKDYLPLVYTRWEGVELMNYSPLIYAFEEKNIAVTGEGTLDGQANETNWWPWKGNRRHGWKPGTPNQNDADKRAALFQMAEDNVPVSERKFGEGFYLRPQFVQPYRCENVLIEGVTIINSPMWILNPVLCNNVTIQGVRVESQGPNSDGCDPESCKNVLIKDCFFNTGDDCIAIKSGRNADGRRINVPSENIVIQGCTMANGHGGVVIGSEISGGVRNVFAENCTMNSPLLDRALRIKTSSMRGGVVENIYLRNIEVGQVAEQVIRVNMFYEDSGPYIPTVRNVEVRNMTVQNGGDVGVLLEGYKESPVQNLRLINVKINNVKEPYKFSNVKNIEFENVTINGKQVTLPDSISPEG</sequence>
<proteinExistence type="inferred from homology"/>
<dbReference type="EC" id="3.2.1.-" evidence="7"/>
<keyword evidence="8" id="KW-1185">Reference proteome</keyword>
<evidence type="ECO:0000256" key="2">
    <source>
        <dbReference type="ARBA" id="ARBA00022801"/>
    </source>
</evidence>
<evidence type="ECO:0000256" key="5">
    <source>
        <dbReference type="SAM" id="SignalP"/>
    </source>
</evidence>
<dbReference type="RefSeq" id="WP_377522830.1">
    <property type="nucleotide sequence ID" value="NZ_JBHTLD010000014.1"/>
</dbReference>
<dbReference type="InterPro" id="IPR000743">
    <property type="entry name" value="Glyco_hydro_28"/>
</dbReference>
<dbReference type="InterPro" id="IPR051801">
    <property type="entry name" value="GH28_Enzymes"/>
</dbReference>
<evidence type="ECO:0000256" key="4">
    <source>
        <dbReference type="RuleBase" id="RU361169"/>
    </source>
</evidence>
<keyword evidence="3 4" id="KW-0326">Glycosidase</keyword>
<evidence type="ECO:0000259" key="6">
    <source>
        <dbReference type="Pfam" id="PF12708"/>
    </source>
</evidence>
<dbReference type="Proteomes" id="UP001597094">
    <property type="component" value="Unassembled WGS sequence"/>
</dbReference>
<accession>A0ABW3SNT0</accession>
<comment type="caution">
    <text evidence="7">The sequence shown here is derived from an EMBL/GenBank/DDBJ whole genome shotgun (WGS) entry which is preliminary data.</text>
</comment>
<comment type="similarity">
    <text evidence="1 4">Belongs to the glycosyl hydrolase 28 family.</text>
</comment>
<name>A0ABW3SNT0_9BACT</name>
<dbReference type="Pfam" id="PF12708">
    <property type="entry name" value="Pect-lyase_RHGA_epim"/>
    <property type="match status" value="1"/>
</dbReference>
<dbReference type="PROSITE" id="PS00502">
    <property type="entry name" value="POLYGALACTURONASE"/>
    <property type="match status" value="1"/>
</dbReference>
<organism evidence="7 8">
    <name type="scientific">Pontibacter rugosus</name>
    <dbReference type="NCBI Taxonomy" id="1745966"/>
    <lineage>
        <taxon>Bacteria</taxon>
        <taxon>Pseudomonadati</taxon>
        <taxon>Bacteroidota</taxon>
        <taxon>Cytophagia</taxon>
        <taxon>Cytophagales</taxon>
        <taxon>Hymenobacteraceae</taxon>
        <taxon>Pontibacter</taxon>
    </lineage>
</organism>
<dbReference type="InterPro" id="IPR012334">
    <property type="entry name" value="Pectin_lyas_fold"/>
</dbReference>
<dbReference type="PROSITE" id="PS51257">
    <property type="entry name" value="PROKAR_LIPOPROTEIN"/>
    <property type="match status" value="1"/>
</dbReference>
<dbReference type="PANTHER" id="PTHR31339">
    <property type="entry name" value="PECTIN LYASE-RELATED"/>
    <property type="match status" value="1"/>
</dbReference>
<gene>
    <name evidence="7" type="ORF">ACFQ2O_03100</name>
</gene>